<keyword evidence="3" id="KW-1185">Reference proteome</keyword>
<proteinExistence type="predicted"/>
<evidence type="ECO:0000313" key="4">
    <source>
        <dbReference type="WBParaSite" id="Gr19_v10_g13127.t1"/>
    </source>
</evidence>
<name>A0A914H2R2_GLORO</name>
<organism evidence="3 4">
    <name type="scientific">Globodera rostochiensis</name>
    <name type="common">Golden nematode worm</name>
    <name type="synonym">Heterodera rostochiensis</name>
    <dbReference type="NCBI Taxonomy" id="31243"/>
    <lineage>
        <taxon>Eukaryota</taxon>
        <taxon>Metazoa</taxon>
        <taxon>Ecdysozoa</taxon>
        <taxon>Nematoda</taxon>
        <taxon>Chromadorea</taxon>
        <taxon>Rhabditida</taxon>
        <taxon>Tylenchina</taxon>
        <taxon>Tylenchomorpha</taxon>
        <taxon>Tylenchoidea</taxon>
        <taxon>Heteroderidae</taxon>
        <taxon>Heteroderinae</taxon>
        <taxon>Globodera</taxon>
    </lineage>
</organism>
<evidence type="ECO:0000313" key="3">
    <source>
        <dbReference type="Proteomes" id="UP000887572"/>
    </source>
</evidence>
<dbReference type="WBParaSite" id="Gr19_v10_g13127.t1">
    <property type="protein sequence ID" value="Gr19_v10_g13127.t1"/>
    <property type="gene ID" value="Gr19_v10_g13127"/>
</dbReference>
<dbReference type="AlphaFoldDB" id="A0A914H2R2"/>
<evidence type="ECO:0000256" key="2">
    <source>
        <dbReference type="SAM" id="SignalP"/>
    </source>
</evidence>
<sequence>MSISSSAIVVALSILGVFMSDGSMGQIDWFSPPPNSGGGAVGADGQPGQPSFHPIKCRRRRPLRQVFWALKVTACQVGNKCRTTHRRRELQIAMVGGNNPTDLASGGST</sequence>
<feature type="signal peptide" evidence="2">
    <location>
        <begin position="1"/>
        <end position="25"/>
    </location>
</feature>
<keyword evidence="2" id="KW-0732">Signal</keyword>
<feature type="region of interest" description="Disordered" evidence="1">
    <location>
        <begin position="29"/>
        <end position="55"/>
    </location>
</feature>
<protein>
    <submittedName>
        <fullName evidence="4">Secreted protein</fullName>
    </submittedName>
</protein>
<dbReference type="Proteomes" id="UP000887572">
    <property type="component" value="Unplaced"/>
</dbReference>
<accession>A0A914H2R2</accession>
<reference evidence="4" key="1">
    <citation type="submission" date="2022-11" db="UniProtKB">
        <authorList>
            <consortium name="WormBaseParasite"/>
        </authorList>
    </citation>
    <scope>IDENTIFICATION</scope>
</reference>
<feature type="chain" id="PRO_5037495155" evidence="2">
    <location>
        <begin position="26"/>
        <end position="109"/>
    </location>
</feature>
<evidence type="ECO:0000256" key="1">
    <source>
        <dbReference type="SAM" id="MobiDB-lite"/>
    </source>
</evidence>